<keyword evidence="2" id="KW-1185">Reference proteome</keyword>
<reference evidence="1 2" key="1">
    <citation type="journal article" date="2021" name="bioRxiv">
        <title>Chromosome-scale and haplotype-resolved genome assembly of a tetraploid potato cultivar.</title>
        <authorList>
            <person name="Sun H."/>
            <person name="Jiao W.-B."/>
            <person name="Krause K."/>
            <person name="Campoy J.A."/>
            <person name="Goel M."/>
            <person name="Folz-Donahue K."/>
            <person name="Kukat C."/>
            <person name="Huettel B."/>
            <person name="Schneeberger K."/>
        </authorList>
    </citation>
    <scope>NUCLEOTIDE SEQUENCE [LARGE SCALE GENOMIC DNA]</scope>
    <source>
        <strain evidence="1">SolTubOtavaFocal</strain>
        <tissue evidence="1">Leaves</tissue>
    </source>
</reference>
<comment type="caution">
    <text evidence="1">The sequence shown here is derived from an EMBL/GenBank/DDBJ whole genome shotgun (WGS) entry which is preliminary data.</text>
</comment>
<proteinExistence type="predicted"/>
<dbReference type="Proteomes" id="UP000826656">
    <property type="component" value="Unassembled WGS sequence"/>
</dbReference>
<dbReference type="EMBL" id="JAIVGD010000028">
    <property type="protein sequence ID" value="KAH0739205.1"/>
    <property type="molecule type" value="Genomic_DNA"/>
</dbReference>
<evidence type="ECO:0000313" key="2">
    <source>
        <dbReference type="Proteomes" id="UP000826656"/>
    </source>
</evidence>
<gene>
    <name evidence="1" type="ORF">KY290_037910</name>
</gene>
<sequence>MIGITIIITDILKIKLLEKLVGILEVILRKLVDDLVAMKQPHLRIVSLSSFLWHIESLKPADTPLAGISDLSRVLSP</sequence>
<protein>
    <submittedName>
        <fullName evidence="1">Uncharacterized protein</fullName>
    </submittedName>
</protein>
<organism evidence="1 2">
    <name type="scientific">Solanum tuberosum</name>
    <name type="common">Potato</name>
    <dbReference type="NCBI Taxonomy" id="4113"/>
    <lineage>
        <taxon>Eukaryota</taxon>
        <taxon>Viridiplantae</taxon>
        <taxon>Streptophyta</taxon>
        <taxon>Embryophyta</taxon>
        <taxon>Tracheophyta</taxon>
        <taxon>Spermatophyta</taxon>
        <taxon>Magnoliopsida</taxon>
        <taxon>eudicotyledons</taxon>
        <taxon>Gunneridae</taxon>
        <taxon>Pentapetalae</taxon>
        <taxon>asterids</taxon>
        <taxon>lamiids</taxon>
        <taxon>Solanales</taxon>
        <taxon>Solanaceae</taxon>
        <taxon>Solanoideae</taxon>
        <taxon>Solaneae</taxon>
        <taxon>Solanum</taxon>
    </lineage>
</organism>
<name>A0ABQ7U0M2_SOLTU</name>
<evidence type="ECO:0000313" key="1">
    <source>
        <dbReference type="EMBL" id="KAH0739205.1"/>
    </source>
</evidence>
<accession>A0ABQ7U0M2</accession>